<evidence type="ECO:0000256" key="2">
    <source>
        <dbReference type="ARBA" id="ARBA00023015"/>
    </source>
</evidence>
<name>Q471U5_CUPPJ</name>
<accession>Q471U5</accession>
<dbReference type="HOGENOM" id="CLU_069356_12_2_4"/>
<dbReference type="PANTHER" id="PTHR30055">
    <property type="entry name" value="HTH-TYPE TRANSCRIPTIONAL REGULATOR RUTR"/>
    <property type="match status" value="1"/>
</dbReference>
<evidence type="ECO:0000313" key="7">
    <source>
        <dbReference type="EMBL" id="AAZ60838.1"/>
    </source>
</evidence>
<dbReference type="InterPro" id="IPR036271">
    <property type="entry name" value="Tet_transcr_reg_TetR-rel_C_sf"/>
</dbReference>
<evidence type="ECO:0000256" key="1">
    <source>
        <dbReference type="ARBA" id="ARBA00022491"/>
    </source>
</evidence>
<evidence type="ECO:0000256" key="3">
    <source>
        <dbReference type="ARBA" id="ARBA00023125"/>
    </source>
</evidence>
<dbReference type="GO" id="GO:0000976">
    <property type="term" value="F:transcription cis-regulatory region binding"/>
    <property type="evidence" value="ECO:0007669"/>
    <property type="project" value="TreeGrafter"/>
</dbReference>
<reference evidence="7" key="1">
    <citation type="submission" date="2005-08" db="EMBL/GenBank/DDBJ databases">
        <title>Complete sequence of Chromosome1 of Ralstonia eutropha JMP134.</title>
        <authorList>
            <person name="Copeland A."/>
            <person name="Lucas S."/>
            <person name="Lapidus A."/>
            <person name="Barry K."/>
            <person name="Detter J.C."/>
            <person name="Glavina T."/>
            <person name="Hammon N."/>
            <person name="Israni S."/>
            <person name="Pitluck S."/>
            <person name="Goltsman E."/>
            <person name="Martinez M."/>
            <person name="Schmutz J."/>
            <person name="Larimer F."/>
            <person name="Land M."/>
            <person name="Lykidis A."/>
            <person name="Richardson P."/>
        </authorList>
    </citation>
    <scope>NUCLEOTIDE SEQUENCE</scope>
    <source>
        <strain evidence="7">JMP134</strain>
    </source>
</reference>
<dbReference type="eggNOG" id="COG1309">
    <property type="taxonomic scope" value="Bacteria"/>
</dbReference>
<keyword evidence="4" id="KW-0804">Transcription</keyword>
<gene>
    <name evidence="7" type="ordered locus">Reut_A1468</name>
</gene>
<dbReference type="InterPro" id="IPR023772">
    <property type="entry name" value="DNA-bd_HTH_TetR-type_CS"/>
</dbReference>
<sequence>MAALGREAALIMRPSSLSPRKDTSMQQIAGQRRVPARAKAEQRMRDILRVGREVFSELGYERATTTEIAQRLGISEGTVFTYFHSKRDLCVRVIQDWYDEIIAAIENGLPREQSTKVQLEFFVRTHLRLFLIQGTGLCALVLSEGRAKGQGLDEVFVPLQRRYTAPLMDLLARAQARKEIRTDLSLRLLRSAILGPMEHVLWDAVVSGRPVDIDRTASDLIALLWPALQPPDLDAVALKQFYGEVGAALARVKQAEPPAE</sequence>
<dbReference type="InterPro" id="IPR050109">
    <property type="entry name" value="HTH-type_TetR-like_transc_reg"/>
</dbReference>
<dbReference type="PROSITE" id="PS01081">
    <property type="entry name" value="HTH_TETR_1"/>
    <property type="match status" value="1"/>
</dbReference>
<proteinExistence type="predicted"/>
<dbReference type="InterPro" id="IPR009057">
    <property type="entry name" value="Homeodomain-like_sf"/>
</dbReference>
<dbReference type="EMBL" id="CP000090">
    <property type="protein sequence ID" value="AAZ60838.1"/>
    <property type="molecule type" value="Genomic_DNA"/>
</dbReference>
<dbReference type="Gene3D" id="1.10.357.10">
    <property type="entry name" value="Tetracycline Repressor, domain 2"/>
    <property type="match status" value="1"/>
</dbReference>
<feature type="DNA-binding region" description="H-T-H motif" evidence="5">
    <location>
        <begin position="64"/>
        <end position="83"/>
    </location>
</feature>
<dbReference type="Gene3D" id="1.10.10.60">
    <property type="entry name" value="Homeodomain-like"/>
    <property type="match status" value="1"/>
</dbReference>
<dbReference type="PANTHER" id="PTHR30055:SF234">
    <property type="entry name" value="HTH-TYPE TRANSCRIPTIONAL REGULATOR BETI"/>
    <property type="match status" value="1"/>
</dbReference>
<evidence type="ECO:0000259" key="6">
    <source>
        <dbReference type="PROSITE" id="PS50977"/>
    </source>
</evidence>
<dbReference type="Pfam" id="PF00440">
    <property type="entry name" value="TetR_N"/>
    <property type="match status" value="1"/>
</dbReference>
<dbReference type="PROSITE" id="PS50977">
    <property type="entry name" value="HTH_TETR_2"/>
    <property type="match status" value="1"/>
</dbReference>
<dbReference type="SUPFAM" id="SSF48498">
    <property type="entry name" value="Tetracyclin repressor-like, C-terminal domain"/>
    <property type="match status" value="1"/>
</dbReference>
<keyword evidence="2" id="KW-0805">Transcription regulation</keyword>
<evidence type="ECO:0000256" key="4">
    <source>
        <dbReference type="ARBA" id="ARBA00023163"/>
    </source>
</evidence>
<dbReference type="AlphaFoldDB" id="Q471U5"/>
<protein>
    <submittedName>
        <fullName evidence="7">Transcriptional regulator, TetR family</fullName>
    </submittedName>
</protein>
<feature type="domain" description="HTH tetR-type" evidence="6">
    <location>
        <begin position="41"/>
        <end position="101"/>
    </location>
</feature>
<keyword evidence="3 5" id="KW-0238">DNA-binding</keyword>
<dbReference type="PRINTS" id="PR00455">
    <property type="entry name" value="HTHTETR"/>
</dbReference>
<dbReference type="STRING" id="264198.Reut_A1468"/>
<keyword evidence="1" id="KW-0678">Repressor</keyword>
<evidence type="ECO:0000256" key="5">
    <source>
        <dbReference type="PROSITE-ProRule" id="PRU00335"/>
    </source>
</evidence>
<organism evidence="7">
    <name type="scientific">Cupriavidus pinatubonensis (strain JMP 134 / LMG 1197)</name>
    <name type="common">Cupriavidus necator (strain JMP 134)</name>
    <dbReference type="NCBI Taxonomy" id="264198"/>
    <lineage>
        <taxon>Bacteria</taxon>
        <taxon>Pseudomonadati</taxon>
        <taxon>Pseudomonadota</taxon>
        <taxon>Betaproteobacteria</taxon>
        <taxon>Burkholderiales</taxon>
        <taxon>Burkholderiaceae</taxon>
        <taxon>Cupriavidus</taxon>
    </lineage>
</organism>
<dbReference type="KEGG" id="reu:Reut_A1468"/>
<dbReference type="InterPro" id="IPR001647">
    <property type="entry name" value="HTH_TetR"/>
</dbReference>
<dbReference type="SUPFAM" id="SSF46689">
    <property type="entry name" value="Homeodomain-like"/>
    <property type="match status" value="1"/>
</dbReference>
<dbReference type="GO" id="GO:0003700">
    <property type="term" value="F:DNA-binding transcription factor activity"/>
    <property type="evidence" value="ECO:0007669"/>
    <property type="project" value="TreeGrafter"/>
</dbReference>